<evidence type="ECO:0000256" key="2">
    <source>
        <dbReference type="ARBA" id="ARBA00022525"/>
    </source>
</evidence>
<evidence type="ECO:0000256" key="3">
    <source>
        <dbReference type="ARBA" id="ARBA00022729"/>
    </source>
</evidence>
<evidence type="ECO:0000259" key="5">
    <source>
        <dbReference type="Pfam" id="PF17210"/>
    </source>
</evidence>
<feature type="signal peptide" evidence="4">
    <location>
        <begin position="1"/>
        <end position="28"/>
    </location>
</feature>
<dbReference type="EMBL" id="CP127295">
    <property type="protein sequence ID" value="WIY07507.1"/>
    <property type="molecule type" value="Genomic_DNA"/>
</dbReference>
<accession>A0A9Y2K1R0</accession>
<name>A0A9Y2K1R0_9PSEU</name>
<keyword evidence="3 4" id="KW-0732">Signal</keyword>
<dbReference type="InterPro" id="IPR013783">
    <property type="entry name" value="Ig-like_fold"/>
</dbReference>
<dbReference type="RefSeq" id="WP_286003734.1">
    <property type="nucleotide sequence ID" value="NZ_CP127295.1"/>
</dbReference>
<organism evidence="6 7">
    <name type="scientific">Amycolatopsis mongoliensis</name>
    <dbReference type="NCBI Taxonomy" id="715475"/>
    <lineage>
        <taxon>Bacteria</taxon>
        <taxon>Bacillati</taxon>
        <taxon>Actinomycetota</taxon>
        <taxon>Actinomycetes</taxon>
        <taxon>Pseudonocardiales</taxon>
        <taxon>Pseudonocardiaceae</taxon>
        <taxon>Amycolatopsis</taxon>
    </lineage>
</organism>
<dbReference type="Proteomes" id="UP001239397">
    <property type="component" value="Chromosome"/>
</dbReference>
<dbReference type="Pfam" id="PF17210">
    <property type="entry name" value="SdrD_B"/>
    <property type="match status" value="1"/>
</dbReference>
<keyword evidence="2" id="KW-0964">Secreted</keyword>
<keyword evidence="7" id="KW-1185">Reference proteome</keyword>
<dbReference type="Gene3D" id="2.60.40.10">
    <property type="entry name" value="Immunoglobulins"/>
    <property type="match status" value="1"/>
</dbReference>
<reference evidence="6 7" key="1">
    <citation type="submission" date="2023-06" db="EMBL/GenBank/DDBJ databases">
        <authorList>
            <person name="Oyuntsetseg B."/>
            <person name="Kim S.B."/>
        </authorList>
    </citation>
    <scope>NUCLEOTIDE SEQUENCE [LARGE SCALE GENOMIC DNA]</scope>
    <source>
        <strain evidence="6 7">4-36</strain>
    </source>
</reference>
<dbReference type="GO" id="GO:0005576">
    <property type="term" value="C:extracellular region"/>
    <property type="evidence" value="ECO:0007669"/>
    <property type="project" value="UniProtKB-SubCell"/>
</dbReference>
<proteinExistence type="predicted"/>
<feature type="chain" id="PRO_5040965579" evidence="4">
    <location>
        <begin position="29"/>
        <end position="253"/>
    </location>
</feature>
<evidence type="ECO:0000256" key="4">
    <source>
        <dbReference type="SAM" id="SignalP"/>
    </source>
</evidence>
<evidence type="ECO:0000313" key="7">
    <source>
        <dbReference type="Proteomes" id="UP001239397"/>
    </source>
</evidence>
<dbReference type="KEGG" id="amog:QRX60_30750"/>
<comment type="subcellular location">
    <subcellularLocation>
        <location evidence="1">Secreted</location>
    </subcellularLocation>
</comment>
<evidence type="ECO:0000256" key="1">
    <source>
        <dbReference type="ARBA" id="ARBA00004613"/>
    </source>
</evidence>
<dbReference type="InterPro" id="IPR033764">
    <property type="entry name" value="Sdr_B"/>
</dbReference>
<dbReference type="GO" id="GO:0005975">
    <property type="term" value="P:carbohydrate metabolic process"/>
    <property type="evidence" value="ECO:0007669"/>
    <property type="project" value="UniProtKB-ARBA"/>
</dbReference>
<gene>
    <name evidence="6" type="ORF">QRX60_30750</name>
</gene>
<dbReference type="AlphaFoldDB" id="A0A9Y2K1R0"/>
<feature type="domain" description="SD-repeat containing protein B" evidence="5">
    <location>
        <begin position="162"/>
        <end position="234"/>
    </location>
</feature>
<sequence length="253" mass="26580">MFSEVRRPLITVAVCSATLLAGALPAVAAPAEPNVHVVSTRFDKLTYQAGDAATVTYKFANSGSVDAVKVVNGSGGNGDPWELEITDWAGVGYDQEGITIPAGQTVSVVLRGIVPGGAANVGRVTIAYGFTAQNGDTDPGDNVGVARASVPGLTGESVGSSYYDKNANHRNDPGEGVEGVEVTLIGLYDIDRRATTHTDRNGDFRFTGLPVGEYEIRVTPPTGWWLTYGGNVGSTEVRADEHPDLVYEVEPQP</sequence>
<dbReference type="SUPFAM" id="SSF117074">
    <property type="entry name" value="Hypothetical protein PA1324"/>
    <property type="match status" value="1"/>
</dbReference>
<evidence type="ECO:0000313" key="6">
    <source>
        <dbReference type="EMBL" id="WIY07507.1"/>
    </source>
</evidence>
<protein>
    <submittedName>
        <fullName evidence="6">SdrD B-like domain-containing protein</fullName>
    </submittedName>
</protein>